<dbReference type="PRINTS" id="PR00465">
    <property type="entry name" value="EP450IV"/>
</dbReference>
<protein>
    <submittedName>
        <fullName evidence="10">Pentalenene oxygenase</fullName>
    </submittedName>
</protein>
<dbReference type="PROSITE" id="PS00086">
    <property type="entry name" value="CYTOCHROME_P450"/>
    <property type="match status" value="1"/>
</dbReference>
<evidence type="ECO:0000256" key="8">
    <source>
        <dbReference type="RuleBase" id="RU000461"/>
    </source>
</evidence>
<keyword evidence="11" id="KW-1185">Reference proteome</keyword>
<dbReference type="Proteomes" id="UP000243542">
    <property type="component" value="Unassembled WGS sequence"/>
</dbReference>
<dbReference type="PANTHER" id="PTHR24291">
    <property type="entry name" value="CYTOCHROME P450 FAMILY 4"/>
    <property type="match status" value="1"/>
</dbReference>
<feature type="region of interest" description="Disordered" evidence="9">
    <location>
        <begin position="1"/>
        <end position="26"/>
    </location>
</feature>
<keyword evidence="4 8" id="KW-0560">Oxidoreductase</keyword>
<dbReference type="PANTHER" id="PTHR24291:SF50">
    <property type="entry name" value="BIFUNCTIONAL ALBAFLAVENONE MONOOXYGENASE_TERPENE SYNTHASE"/>
    <property type="match status" value="1"/>
</dbReference>
<dbReference type="InterPro" id="IPR036396">
    <property type="entry name" value="Cyt_P450_sf"/>
</dbReference>
<keyword evidence="3 7" id="KW-0479">Metal-binding</keyword>
<feature type="region of interest" description="Disordered" evidence="9">
    <location>
        <begin position="430"/>
        <end position="459"/>
    </location>
</feature>
<name>A0A2A9FKR4_9PSEU</name>
<comment type="similarity">
    <text evidence="1 8">Belongs to the cytochrome P450 family.</text>
</comment>
<dbReference type="PRINTS" id="PR00385">
    <property type="entry name" value="P450"/>
</dbReference>
<comment type="caution">
    <text evidence="10">The sequence shown here is derived from an EMBL/GenBank/DDBJ whole genome shotgun (WGS) entry which is preliminary data.</text>
</comment>
<dbReference type="GO" id="GO:0016705">
    <property type="term" value="F:oxidoreductase activity, acting on paired donors, with incorporation or reduction of molecular oxygen"/>
    <property type="evidence" value="ECO:0007669"/>
    <property type="project" value="InterPro"/>
</dbReference>
<feature type="compositionally biased region" description="Polar residues" evidence="9">
    <location>
        <begin position="1"/>
        <end position="12"/>
    </location>
</feature>
<dbReference type="AlphaFoldDB" id="A0A2A9FKR4"/>
<dbReference type="EMBL" id="PDJK01000002">
    <property type="protein sequence ID" value="PFG51035.1"/>
    <property type="molecule type" value="Genomic_DNA"/>
</dbReference>
<dbReference type="RefSeq" id="WP_098514646.1">
    <property type="nucleotide sequence ID" value="NZ_JBMXBZ010000028.1"/>
</dbReference>
<dbReference type="InterPro" id="IPR001128">
    <property type="entry name" value="Cyt_P450"/>
</dbReference>
<dbReference type="InterPro" id="IPR002403">
    <property type="entry name" value="Cyt_P450_E_grp-IV"/>
</dbReference>
<dbReference type="InterPro" id="IPR050196">
    <property type="entry name" value="Cytochrome_P450_Monoox"/>
</dbReference>
<evidence type="ECO:0000256" key="6">
    <source>
        <dbReference type="ARBA" id="ARBA00023033"/>
    </source>
</evidence>
<evidence type="ECO:0000256" key="5">
    <source>
        <dbReference type="ARBA" id="ARBA00023004"/>
    </source>
</evidence>
<accession>A0A2A9FKR4</accession>
<reference evidence="10 11" key="1">
    <citation type="submission" date="2017-10" db="EMBL/GenBank/DDBJ databases">
        <title>Sequencing the genomes of 1000 actinobacteria strains.</title>
        <authorList>
            <person name="Klenk H.-P."/>
        </authorList>
    </citation>
    <scope>NUCLEOTIDE SEQUENCE [LARGE SCALE GENOMIC DNA]</scope>
    <source>
        <strain evidence="10 11">DSM 46092</strain>
    </source>
</reference>
<dbReference type="SUPFAM" id="SSF48264">
    <property type="entry name" value="Cytochrome P450"/>
    <property type="match status" value="1"/>
</dbReference>
<evidence type="ECO:0000256" key="2">
    <source>
        <dbReference type="ARBA" id="ARBA00022617"/>
    </source>
</evidence>
<evidence type="ECO:0000256" key="3">
    <source>
        <dbReference type="ARBA" id="ARBA00022723"/>
    </source>
</evidence>
<dbReference type="GO" id="GO:0005506">
    <property type="term" value="F:iron ion binding"/>
    <property type="evidence" value="ECO:0007669"/>
    <property type="project" value="InterPro"/>
</dbReference>
<feature type="binding site" description="axial binding residue" evidence="7">
    <location>
        <position position="405"/>
    </location>
    <ligand>
        <name>heme</name>
        <dbReference type="ChEBI" id="CHEBI:30413"/>
    </ligand>
    <ligandPart>
        <name>Fe</name>
        <dbReference type="ChEBI" id="CHEBI:18248"/>
    </ligandPart>
</feature>
<evidence type="ECO:0000256" key="1">
    <source>
        <dbReference type="ARBA" id="ARBA00010617"/>
    </source>
</evidence>
<dbReference type="GO" id="GO:0004497">
    <property type="term" value="F:monooxygenase activity"/>
    <property type="evidence" value="ECO:0007669"/>
    <property type="project" value="UniProtKB-KW"/>
</dbReference>
<organism evidence="10 11">
    <name type="scientific">Amycolatopsis sulphurea</name>
    <dbReference type="NCBI Taxonomy" id="76022"/>
    <lineage>
        <taxon>Bacteria</taxon>
        <taxon>Bacillati</taxon>
        <taxon>Actinomycetota</taxon>
        <taxon>Actinomycetes</taxon>
        <taxon>Pseudonocardiales</taxon>
        <taxon>Pseudonocardiaceae</taxon>
        <taxon>Amycolatopsis</taxon>
    </lineage>
</organism>
<evidence type="ECO:0000313" key="11">
    <source>
        <dbReference type="Proteomes" id="UP000243542"/>
    </source>
</evidence>
<dbReference type="InterPro" id="IPR017972">
    <property type="entry name" value="Cyt_P450_CS"/>
</dbReference>
<sequence>MCAVSSHDSAARSTAPMAPGRIPLLGHTPSLLRRPLNFVNSQRDRGPIVRFAVGTKTFYLLNDPALTRELLIDQGSDRGPFTKRGMLLDHVRRMVGNGLGTSDGDLHHRQRRMIQPMFRKQRINSYVDTMRETTLAQIQGWSPGRRLDFPDEIGVLVATILTGTVCGPGLANDVSREVTRDIRAAARGVGLRGMLPAAMTRLPLPGNRRFEAALSRLHAVIDQMIADTRARDLDRGDLLSLLLAARDEHGSPMSDQQIHDEVVSIMVGGLESSVTALSWTLSAVADDPEIDHRLHTEAVTVLDGRPGPSVADLPQLDYTRRVFTEALRMWPPGWLLPRRATTDVKLGGFLIPAGSYAVYSPYVLNHDPQLFPDPERFDPDRWLPGAITKDATDAFFTFSGGARKCMGDNFVMTEAVVVLATIAARWQLRRTTEPPPRPRPKAVLTPSDFHLTATPRPSA</sequence>
<keyword evidence="6 8" id="KW-0503">Monooxygenase</keyword>
<evidence type="ECO:0000313" key="10">
    <source>
        <dbReference type="EMBL" id="PFG51035.1"/>
    </source>
</evidence>
<gene>
    <name evidence="10" type="ORF">ATK36_6302</name>
</gene>
<proteinExistence type="inferred from homology"/>
<comment type="cofactor">
    <cofactor evidence="7">
        <name>heme</name>
        <dbReference type="ChEBI" id="CHEBI:30413"/>
    </cofactor>
</comment>
<evidence type="ECO:0000256" key="4">
    <source>
        <dbReference type="ARBA" id="ARBA00023002"/>
    </source>
</evidence>
<evidence type="ECO:0000256" key="7">
    <source>
        <dbReference type="PIRSR" id="PIRSR602403-1"/>
    </source>
</evidence>
<keyword evidence="5 7" id="KW-0408">Iron</keyword>
<dbReference type="Pfam" id="PF00067">
    <property type="entry name" value="p450"/>
    <property type="match status" value="1"/>
</dbReference>
<dbReference type="GO" id="GO:0020037">
    <property type="term" value="F:heme binding"/>
    <property type="evidence" value="ECO:0007669"/>
    <property type="project" value="InterPro"/>
</dbReference>
<evidence type="ECO:0000256" key="9">
    <source>
        <dbReference type="SAM" id="MobiDB-lite"/>
    </source>
</evidence>
<dbReference type="Gene3D" id="1.10.630.10">
    <property type="entry name" value="Cytochrome P450"/>
    <property type="match status" value="1"/>
</dbReference>
<keyword evidence="2 7" id="KW-0349">Heme</keyword>